<keyword evidence="3" id="KW-1185">Reference proteome</keyword>
<dbReference type="PANTHER" id="PTHR12458">
    <property type="entry name" value="ORF PROTEIN"/>
    <property type="match status" value="1"/>
</dbReference>
<protein>
    <recommendedName>
        <fullName evidence="1">CFA20 domain-containing protein</fullName>
    </recommendedName>
</protein>
<dbReference type="EMBL" id="JADCUA010000019">
    <property type="protein sequence ID" value="KAH9833179.1"/>
    <property type="molecule type" value="Genomic_DNA"/>
</dbReference>
<name>A0ABQ8K804_9APHY</name>
<evidence type="ECO:0000313" key="3">
    <source>
        <dbReference type="Proteomes" id="UP000814176"/>
    </source>
</evidence>
<dbReference type="RefSeq" id="XP_047775945.1">
    <property type="nucleotide sequence ID" value="XM_047924529.1"/>
</dbReference>
<reference evidence="2 3" key="1">
    <citation type="journal article" date="2021" name="Environ. Microbiol.">
        <title>Gene family expansions and transcriptome signatures uncover fungal adaptations to wood decay.</title>
        <authorList>
            <person name="Hage H."/>
            <person name="Miyauchi S."/>
            <person name="Viragh M."/>
            <person name="Drula E."/>
            <person name="Min B."/>
            <person name="Chaduli D."/>
            <person name="Navarro D."/>
            <person name="Favel A."/>
            <person name="Norest M."/>
            <person name="Lesage-Meessen L."/>
            <person name="Balint B."/>
            <person name="Merenyi Z."/>
            <person name="de Eugenio L."/>
            <person name="Morin E."/>
            <person name="Martinez A.T."/>
            <person name="Baldrian P."/>
            <person name="Stursova M."/>
            <person name="Martinez M.J."/>
            <person name="Novotny C."/>
            <person name="Magnuson J.K."/>
            <person name="Spatafora J.W."/>
            <person name="Maurice S."/>
            <person name="Pangilinan J."/>
            <person name="Andreopoulos W."/>
            <person name="LaButti K."/>
            <person name="Hundley H."/>
            <person name="Na H."/>
            <person name="Kuo A."/>
            <person name="Barry K."/>
            <person name="Lipzen A."/>
            <person name="Henrissat B."/>
            <person name="Riley R."/>
            <person name="Ahrendt S."/>
            <person name="Nagy L.G."/>
            <person name="Grigoriev I.V."/>
            <person name="Martin F."/>
            <person name="Rosso M.N."/>
        </authorList>
    </citation>
    <scope>NUCLEOTIDE SEQUENCE [LARGE SCALE GENOMIC DNA]</scope>
    <source>
        <strain evidence="2 3">CIRM-BRFM 1785</strain>
    </source>
</reference>
<dbReference type="InterPro" id="IPR007714">
    <property type="entry name" value="CFA20_dom"/>
</dbReference>
<evidence type="ECO:0000259" key="1">
    <source>
        <dbReference type="Pfam" id="PF05018"/>
    </source>
</evidence>
<feature type="domain" description="CFA20" evidence="1">
    <location>
        <begin position="70"/>
        <end position="193"/>
    </location>
</feature>
<dbReference type="InterPro" id="IPR040441">
    <property type="entry name" value="CFA20/CFAP20DC"/>
</dbReference>
<comment type="caution">
    <text evidence="2">The sequence shown here is derived from an EMBL/GenBank/DDBJ whole genome shotgun (WGS) entry which is preliminary data.</text>
</comment>
<organism evidence="2 3">
    <name type="scientific">Rhodofomes roseus</name>
    <dbReference type="NCBI Taxonomy" id="34475"/>
    <lineage>
        <taxon>Eukaryota</taxon>
        <taxon>Fungi</taxon>
        <taxon>Dikarya</taxon>
        <taxon>Basidiomycota</taxon>
        <taxon>Agaricomycotina</taxon>
        <taxon>Agaricomycetes</taxon>
        <taxon>Polyporales</taxon>
        <taxon>Rhodofomes</taxon>
    </lineage>
</organism>
<sequence length="275" mass="30926">MFSSAVQPPLVSLFSSTGSDPLTLFSSHTDKSLPADSCICLLNDSTSLPHPPPPATLVSLDDGQDPDRPDYELNQTVLHMQSPVLRTTYVRCPPLGQRERGRGRRVREGDLGLEHPWIHLQVRNLHREWSFEVGIVDQSGREGIVRCSTFQREPRLQLTKSPLLHLPLSFPSPVSRPLTSWSTITLNLPSLLPHFSSASLIRVRETSGNAEDDVDEQDSDVSHVFDGPRRAAVPSGTYSHVSYVKVYATCRLRRIWLTENDPRQKLPWEFELYAA</sequence>
<proteinExistence type="predicted"/>
<dbReference type="Proteomes" id="UP000814176">
    <property type="component" value="Unassembled WGS sequence"/>
</dbReference>
<gene>
    <name evidence="2" type="ORF">C8Q71DRAFT_774485</name>
</gene>
<dbReference type="GeneID" id="72005261"/>
<accession>A0ABQ8K804</accession>
<evidence type="ECO:0000313" key="2">
    <source>
        <dbReference type="EMBL" id="KAH9833179.1"/>
    </source>
</evidence>
<dbReference type="Pfam" id="PF05018">
    <property type="entry name" value="CFA20_dom"/>
    <property type="match status" value="1"/>
</dbReference>